<dbReference type="EMBL" id="CAWUFR010000053">
    <property type="protein sequence ID" value="CAK6961883.1"/>
    <property type="molecule type" value="Genomic_DNA"/>
</dbReference>
<proteinExistence type="predicted"/>
<feature type="region of interest" description="Disordered" evidence="1">
    <location>
        <begin position="1"/>
        <end position="25"/>
    </location>
</feature>
<accession>A0AAV1NRJ7</accession>
<reference evidence="2 3" key="1">
    <citation type="submission" date="2024-01" db="EMBL/GenBank/DDBJ databases">
        <authorList>
            <person name="Alioto T."/>
            <person name="Alioto T."/>
            <person name="Gomez Garrido J."/>
        </authorList>
    </citation>
    <scope>NUCLEOTIDE SEQUENCE [LARGE SCALE GENOMIC DNA]</scope>
</reference>
<dbReference type="AlphaFoldDB" id="A0AAV1NRJ7"/>
<evidence type="ECO:0000313" key="3">
    <source>
        <dbReference type="Proteomes" id="UP001314229"/>
    </source>
</evidence>
<keyword evidence="3" id="KW-1185">Reference proteome</keyword>
<sequence>MTVTSQTRARRLAGDEGMPRNSDASLRPTLVRVRLWSSSPDHRAAPGASFIAYAEVSRRLGTAVGPCQCTVAGCGQKQQHTAEQSSMGYPRRVDVMTLPGEADLLRADS</sequence>
<comment type="caution">
    <text evidence="2">The sequence shown here is derived from an EMBL/GenBank/DDBJ whole genome shotgun (WGS) entry which is preliminary data.</text>
</comment>
<organism evidence="2 3">
    <name type="scientific">Scomber scombrus</name>
    <name type="common">Atlantic mackerel</name>
    <name type="synonym">Scomber vernalis</name>
    <dbReference type="NCBI Taxonomy" id="13677"/>
    <lineage>
        <taxon>Eukaryota</taxon>
        <taxon>Metazoa</taxon>
        <taxon>Chordata</taxon>
        <taxon>Craniata</taxon>
        <taxon>Vertebrata</taxon>
        <taxon>Euteleostomi</taxon>
        <taxon>Actinopterygii</taxon>
        <taxon>Neopterygii</taxon>
        <taxon>Teleostei</taxon>
        <taxon>Neoteleostei</taxon>
        <taxon>Acanthomorphata</taxon>
        <taxon>Pelagiaria</taxon>
        <taxon>Scombriformes</taxon>
        <taxon>Scombridae</taxon>
        <taxon>Scomber</taxon>
    </lineage>
</organism>
<dbReference type="Proteomes" id="UP001314229">
    <property type="component" value="Unassembled WGS sequence"/>
</dbReference>
<evidence type="ECO:0000256" key="1">
    <source>
        <dbReference type="SAM" id="MobiDB-lite"/>
    </source>
</evidence>
<name>A0AAV1NRJ7_SCOSC</name>
<evidence type="ECO:0000313" key="2">
    <source>
        <dbReference type="EMBL" id="CAK6961883.1"/>
    </source>
</evidence>
<protein>
    <submittedName>
        <fullName evidence="2">Uncharacterized protein</fullName>
    </submittedName>
</protein>
<gene>
    <name evidence="2" type="ORF">FSCOSCO3_A031115</name>
</gene>